<protein>
    <submittedName>
        <fullName evidence="2">Uncharacterized protein</fullName>
    </submittedName>
</protein>
<reference evidence="2" key="1">
    <citation type="submission" date="2018-05" db="EMBL/GenBank/DDBJ databases">
        <title>Draft genome of Mucuna pruriens seed.</title>
        <authorList>
            <person name="Nnadi N.E."/>
            <person name="Vos R."/>
            <person name="Hasami M.H."/>
            <person name="Devisetty U.K."/>
            <person name="Aguiy J.C."/>
        </authorList>
    </citation>
    <scope>NUCLEOTIDE SEQUENCE [LARGE SCALE GENOMIC DNA]</scope>
    <source>
        <strain evidence="2">JCA_2017</strain>
    </source>
</reference>
<dbReference type="Proteomes" id="UP000257109">
    <property type="component" value="Unassembled WGS sequence"/>
</dbReference>
<evidence type="ECO:0000256" key="1">
    <source>
        <dbReference type="SAM" id="MobiDB-lite"/>
    </source>
</evidence>
<organism evidence="2 3">
    <name type="scientific">Mucuna pruriens</name>
    <name type="common">Velvet bean</name>
    <name type="synonym">Dolichos pruriens</name>
    <dbReference type="NCBI Taxonomy" id="157652"/>
    <lineage>
        <taxon>Eukaryota</taxon>
        <taxon>Viridiplantae</taxon>
        <taxon>Streptophyta</taxon>
        <taxon>Embryophyta</taxon>
        <taxon>Tracheophyta</taxon>
        <taxon>Spermatophyta</taxon>
        <taxon>Magnoliopsida</taxon>
        <taxon>eudicotyledons</taxon>
        <taxon>Gunneridae</taxon>
        <taxon>Pentapetalae</taxon>
        <taxon>rosids</taxon>
        <taxon>fabids</taxon>
        <taxon>Fabales</taxon>
        <taxon>Fabaceae</taxon>
        <taxon>Papilionoideae</taxon>
        <taxon>50 kb inversion clade</taxon>
        <taxon>NPAAA clade</taxon>
        <taxon>indigoferoid/millettioid clade</taxon>
        <taxon>Phaseoleae</taxon>
        <taxon>Mucuna</taxon>
    </lineage>
</organism>
<keyword evidence="3" id="KW-1185">Reference proteome</keyword>
<dbReference type="OrthoDB" id="1935865at2759"/>
<evidence type="ECO:0000313" key="2">
    <source>
        <dbReference type="EMBL" id="RDX93491.1"/>
    </source>
</evidence>
<proteinExistence type="predicted"/>
<comment type="caution">
    <text evidence="2">The sequence shown here is derived from an EMBL/GenBank/DDBJ whole genome shotgun (WGS) entry which is preliminary data.</text>
</comment>
<dbReference type="EMBL" id="QJKJ01004599">
    <property type="protein sequence ID" value="RDX93491.1"/>
    <property type="molecule type" value="Genomic_DNA"/>
</dbReference>
<name>A0A371GSH2_MUCPR</name>
<feature type="region of interest" description="Disordered" evidence="1">
    <location>
        <begin position="63"/>
        <end position="82"/>
    </location>
</feature>
<feature type="non-terminal residue" evidence="2">
    <location>
        <position position="1"/>
    </location>
</feature>
<gene>
    <name evidence="2" type="ORF">CR513_24242</name>
</gene>
<evidence type="ECO:0000313" key="3">
    <source>
        <dbReference type="Proteomes" id="UP000257109"/>
    </source>
</evidence>
<accession>A0A371GSH2</accession>
<dbReference type="AlphaFoldDB" id="A0A371GSH2"/>
<sequence>MCADYKNSEEVEFGKKENIRNVDFEEEFVNDTTTTPIIEDNAQTIILDIVPKQDYDEVLPQTPIEQHQQPQEVPLRRSIRERRHTKPDDYILFLQEHEDDIGLTEDDSINFG</sequence>